<dbReference type="EMBL" id="NEDP02076750">
    <property type="protein sequence ID" value="OWF34756.1"/>
    <property type="molecule type" value="Genomic_DNA"/>
</dbReference>
<evidence type="ECO:0000313" key="1">
    <source>
        <dbReference type="EMBL" id="OWF34756.1"/>
    </source>
</evidence>
<dbReference type="Proteomes" id="UP000242188">
    <property type="component" value="Unassembled WGS sequence"/>
</dbReference>
<accession>A0A210PE72</accession>
<dbReference type="InterPro" id="IPR011042">
    <property type="entry name" value="6-blade_b-propeller_TolB-like"/>
</dbReference>
<proteinExistence type="predicted"/>
<reference evidence="1 2" key="1">
    <citation type="journal article" date="2017" name="Nat. Ecol. Evol.">
        <title>Scallop genome provides insights into evolution of bilaterian karyotype and development.</title>
        <authorList>
            <person name="Wang S."/>
            <person name="Zhang J."/>
            <person name="Jiao W."/>
            <person name="Li J."/>
            <person name="Xun X."/>
            <person name="Sun Y."/>
            <person name="Guo X."/>
            <person name="Huan P."/>
            <person name="Dong B."/>
            <person name="Zhang L."/>
            <person name="Hu X."/>
            <person name="Sun X."/>
            <person name="Wang J."/>
            <person name="Zhao C."/>
            <person name="Wang Y."/>
            <person name="Wang D."/>
            <person name="Huang X."/>
            <person name="Wang R."/>
            <person name="Lv J."/>
            <person name="Li Y."/>
            <person name="Zhang Z."/>
            <person name="Liu B."/>
            <person name="Lu W."/>
            <person name="Hui Y."/>
            <person name="Liang J."/>
            <person name="Zhou Z."/>
            <person name="Hou R."/>
            <person name="Li X."/>
            <person name="Liu Y."/>
            <person name="Li H."/>
            <person name="Ning X."/>
            <person name="Lin Y."/>
            <person name="Zhao L."/>
            <person name="Xing Q."/>
            <person name="Dou J."/>
            <person name="Li Y."/>
            <person name="Mao J."/>
            <person name="Guo H."/>
            <person name="Dou H."/>
            <person name="Li T."/>
            <person name="Mu C."/>
            <person name="Jiang W."/>
            <person name="Fu Q."/>
            <person name="Fu X."/>
            <person name="Miao Y."/>
            <person name="Liu J."/>
            <person name="Yu Q."/>
            <person name="Li R."/>
            <person name="Liao H."/>
            <person name="Li X."/>
            <person name="Kong Y."/>
            <person name="Jiang Z."/>
            <person name="Chourrout D."/>
            <person name="Li R."/>
            <person name="Bao Z."/>
        </authorList>
    </citation>
    <scope>NUCLEOTIDE SEQUENCE [LARGE SCALE GENOMIC DNA]</scope>
    <source>
        <strain evidence="1 2">PY_sf001</strain>
    </source>
</reference>
<dbReference type="GO" id="GO:0043161">
    <property type="term" value="P:proteasome-mediated ubiquitin-dependent protein catabolic process"/>
    <property type="evidence" value="ECO:0007669"/>
    <property type="project" value="TreeGrafter"/>
</dbReference>
<evidence type="ECO:0000313" key="2">
    <source>
        <dbReference type="Proteomes" id="UP000242188"/>
    </source>
</evidence>
<dbReference type="Gene3D" id="2.120.10.30">
    <property type="entry name" value="TolB, C-terminal domain"/>
    <property type="match status" value="1"/>
</dbReference>
<sequence length="288" mass="32183">MSETRNRFELLDKPTVISQFKYSNNITSIHPTEDGHAWISDSQSKTIVLVDNKGTVKRRVSHRNSVADISIALHTNHLWFCCLNDKTVYEVPTTSDEPFKRFKTDDEPFYLCVTKEGNIVVGSEFKVTIYDENGVVLHQTTRDVSGIVSPASIAQCPVTGNIAVVNGEPTGSDTDSINSWRSHIIVFDKTLGVMFQYRGEGIKDQEPTATDLFGPNSISYDSFGNLAIADYKTYTVELISGTGQFIRTLNRNSREQGSIGIGTGNVLWTELESDSGDWIIQLMEYYKD</sequence>
<gene>
    <name evidence="1" type="ORF">KP79_PYT14154</name>
</gene>
<name>A0A210PE72_MIZYE</name>
<organism evidence="1 2">
    <name type="scientific">Mizuhopecten yessoensis</name>
    <name type="common">Japanese scallop</name>
    <name type="synonym">Patinopecten yessoensis</name>
    <dbReference type="NCBI Taxonomy" id="6573"/>
    <lineage>
        <taxon>Eukaryota</taxon>
        <taxon>Metazoa</taxon>
        <taxon>Spiralia</taxon>
        <taxon>Lophotrochozoa</taxon>
        <taxon>Mollusca</taxon>
        <taxon>Bivalvia</taxon>
        <taxon>Autobranchia</taxon>
        <taxon>Pteriomorphia</taxon>
        <taxon>Pectinida</taxon>
        <taxon>Pectinoidea</taxon>
        <taxon>Pectinidae</taxon>
        <taxon>Mizuhopecten</taxon>
    </lineage>
</organism>
<dbReference type="PANTHER" id="PTHR24104:SF50">
    <property type="entry name" value="SMP-30_GLUCONOLACTONASE_LRE-LIKE REGION DOMAIN-CONTAINING PROTEIN"/>
    <property type="match status" value="1"/>
</dbReference>
<dbReference type="SUPFAM" id="SSF63829">
    <property type="entry name" value="Calcium-dependent phosphotriesterase"/>
    <property type="match status" value="1"/>
</dbReference>
<dbReference type="GO" id="GO:0061630">
    <property type="term" value="F:ubiquitin protein ligase activity"/>
    <property type="evidence" value="ECO:0007669"/>
    <property type="project" value="TreeGrafter"/>
</dbReference>
<dbReference type="InterPro" id="IPR050952">
    <property type="entry name" value="TRIM-NHL_E3_ligases"/>
</dbReference>
<dbReference type="AlphaFoldDB" id="A0A210PE72"/>
<comment type="caution">
    <text evidence="1">The sequence shown here is derived from an EMBL/GenBank/DDBJ whole genome shotgun (WGS) entry which is preliminary data.</text>
</comment>
<dbReference type="GO" id="GO:0000209">
    <property type="term" value="P:protein polyubiquitination"/>
    <property type="evidence" value="ECO:0007669"/>
    <property type="project" value="TreeGrafter"/>
</dbReference>
<protein>
    <submittedName>
        <fullName evidence="1">Uncharacterized protein</fullName>
    </submittedName>
</protein>
<dbReference type="PANTHER" id="PTHR24104">
    <property type="entry name" value="E3 UBIQUITIN-PROTEIN LIGASE NHLRC1-RELATED"/>
    <property type="match status" value="1"/>
</dbReference>
<keyword evidence="2" id="KW-1185">Reference proteome</keyword>
<dbReference type="OrthoDB" id="1616686at2759"/>